<dbReference type="AlphaFoldDB" id="A0A6J4RE72"/>
<dbReference type="GO" id="GO:0008476">
    <property type="term" value="F:protein-tyrosine sulfotransferase activity"/>
    <property type="evidence" value="ECO:0007669"/>
    <property type="project" value="InterPro"/>
</dbReference>
<protein>
    <recommendedName>
        <fullName evidence="3">Sulfotransferase</fullName>
    </recommendedName>
</protein>
<evidence type="ECO:0000313" key="2">
    <source>
        <dbReference type="EMBL" id="CAA9463359.1"/>
    </source>
</evidence>
<evidence type="ECO:0000256" key="1">
    <source>
        <dbReference type="ARBA" id="ARBA00022679"/>
    </source>
</evidence>
<dbReference type="SUPFAM" id="SSF52540">
    <property type="entry name" value="P-loop containing nucleoside triphosphate hydrolases"/>
    <property type="match status" value="1"/>
</dbReference>
<keyword evidence="1" id="KW-0808">Transferase</keyword>
<proteinExistence type="predicted"/>
<evidence type="ECO:0008006" key="3">
    <source>
        <dbReference type="Google" id="ProtNLM"/>
    </source>
</evidence>
<gene>
    <name evidence="2" type="ORF">AVDCRST_MAG58-2990</name>
</gene>
<organism evidence="2">
    <name type="scientific">uncultured Rubrobacteraceae bacterium</name>
    <dbReference type="NCBI Taxonomy" id="349277"/>
    <lineage>
        <taxon>Bacteria</taxon>
        <taxon>Bacillati</taxon>
        <taxon>Actinomycetota</taxon>
        <taxon>Rubrobacteria</taxon>
        <taxon>Rubrobacterales</taxon>
        <taxon>Rubrobacteraceae</taxon>
        <taxon>environmental samples</taxon>
    </lineage>
</organism>
<reference evidence="2" key="1">
    <citation type="submission" date="2020-02" db="EMBL/GenBank/DDBJ databases">
        <authorList>
            <person name="Meier V. D."/>
        </authorList>
    </citation>
    <scope>NUCLEOTIDE SEQUENCE</scope>
    <source>
        <strain evidence="2">AVDCRST_MAG58</strain>
    </source>
</reference>
<dbReference type="PANTHER" id="PTHR12788">
    <property type="entry name" value="PROTEIN-TYROSINE SULFOTRANSFERASE 2"/>
    <property type="match status" value="1"/>
</dbReference>
<accession>A0A6J4RE72</accession>
<dbReference type="Gene3D" id="3.40.50.300">
    <property type="entry name" value="P-loop containing nucleotide triphosphate hydrolases"/>
    <property type="match status" value="1"/>
</dbReference>
<name>A0A6J4RE72_9ACTN</name>
<dbReference type="Pfam" id="PF13469">
    <property type="entry name" value="Sulfotransfer_3"/>
    <property type="match status" value="1"/>
</dbReference>
<dbReference type="EMBL" id="CADCVF010000062">
    <property type="protein sequence ID" value="CAA9463359.1"/>
    <property type="molecule type" value="Genomic_DNA"/>
</dbReference>
<sequence>MSARPTPLFLFSLPRSGSTLAQRILAAHPGIATTSEPWILLPYLYTLRENGIYAEYNHRSMILAIEDFYEMLPGGREDYIAEIREFALRLYDKASPDGTRYFLDKTPRYHLVSDEIVATFPEGKHLVLWRNPLAVVASVMETWGDAKWNLYRFKVDLFDGIENLVRTYERHRDRIHAMRYEEIVTTPEEAWGEVFRYLEMPFDRSALELFDAVRLGGRKGDPSGVKRYDRVSSEPLDGWKRTLDNPVRKSWCRRYLHWIGRDRLAIMGYDLDDLVADLDSLPTSYRRVGSDVGRGCWGLVRDLSEPKILRQKLQKLPAWNRIHVHK</sequence>
<dbReference type="PANTHER" id="PTHR12788:SF10">
    <property type="entry name" value="PROTEIN-TYROSINE SULFOTRANSFERASE"/>
    <property type="match status" value="1"/>
</dbReference>
<dbReference type="InterPro" id="IPR026634">
    <property type="entry name" value="TPST-like"/>
</dbReference>
<dbReference type="InterPro" id="IPR027417">
    <property type="entry name" value="P-loop_NTPase"/>
</dbReference>